<protein>
    <submittedName>
        <fullName evidence="1">Uncharacterized protein</fullName>
    </submittedName>
</protein>
<proteinExistence type="predicted"/>
<dbReference type="RefSeq" id="WP_116171918.1">
    <property type="nucleotide sequence ID" value="NZ_CP033058.2"/>
</dbReference>
<dbReference type="Proteomes" id="UP000256585">
    <property type="component" value="Chromosome"/>
</dbReference>
<keyword evidence="2" id="KW-1185">Reference proteome</keyword>
<dbReference type="AlphaFoldDB" id="A0A3Q9V532"/>
<dbReference type="KEGG" id="mphc:DMC14_000375"/>
<name>A0A3Q9V532_9BACT</name>
<evidence type="ECO:0000313" key="2">
    <source>
        <dbReference type="Proteomes" id="UP000256585"/>
    </source>
</evidence>
<reference evidence="1" key="1">
    <citation type="submission" date="2019-03" db="EMBL/GenBank/DDBJ databases">
        <title>Draft Sequence and Annotation of the Mycoplasma phocicerebrale Strain 1049T Genome.</title>
        <authorList>
            <person name="Frasca S.Jr."/>
            <person name="Kutish G.F."/>
            <person name="Castellanos Gell J."/>
            <person name="Michaels D.L."/>
            <person name="Brown D.R."/>
        </authorList>
    </citation>
    <scope>NUCLEOTIDE SEQUENCE</scope>
    <source>
        <strain evidence="1">1049</strain>
    </source>
</reference>
<dbReference type="EMBL" id="CP033058">
    <property type="protein sequence ID" value="AZZ65263.1"/>
    <property type="molecule type" value="Genomic_DNA"/>
</dbReference>
<organism evidence="1 2">
    <name type="scientific">Metamycoplasma phocicerebrale</name>
    <dbReference type="NCBI Taxonomy" id="142649"/>
    <lineage>
        <taxon>Bacteria</taxon>
        <taxon>Bacillati</taxon>
        <taxon>Mycoplasmatota</taxon>
        <taxon>Mycoplasmoidales</taxon>
        <taxon>Metamycoplasmataceae</taxon>
        <taxon>Metamycoplasma</taxon>
    </lineage>
</organism>
<gene>
    <name evidence="1" type="ORF">DMC14_000375</name>
</gene>
<evidence type="ECO:0000313" key="1">
    <source>
        <dbReference type="EMBL" id="AZZ65263.1"/>
    </source>
</evidence>
<accession>A0A3Q9V532</accession>
<dbReference type="OrthoDB" id="394445at2"/>
<dbReference type="NCBIfam" id="NF045952">
    <property type="entry name" value="MAG4270_fam"/>
    <property type="match status" value="1"/>
</dbReference>
<sequence length="414" mass="50246">MSSYLEKYRLYFITKSLNSKESNSAKARGYIDIFMEDNDWLIEGININFDYLEIDQYTTPSWFIKKNINFKTREKLFSKINLKQEKRPSTSSNKTIILNKEQINIVNKFFNEDYFSNNKTIKNIISILKGNNAGGSLKNPKNAEMIIDLKYKRNIYKYEKYKFNLFMVLDLIIKNQKHEKEIRHENYKIYNENLNEKDYYDFLDKFFNETNFSYNSNFKNFKELIEIANIQNKNEVENNIWINKCEELKKLLGSFKNFRENYIDNKINTLRAKASQERINVFEFENSYRKRNFETQNAHIYDVKYIRQDLEEFTIKERKKEPKITNEKIANKFEFNEILSKVCNKNNLLNLSLEMHWEFDKNSFTYQENGKIKILKQDFILEEYEKCFSEIPNNKLNKEMINFIIQRNQKRQNK</sequence>